<keyword evidence="6" id="KW-0902">Two-component regulatory system</keyword>
<evidence type="ECO:0000313" key="9">
    <source>
        <dbReference type="EMBL" id="MCU7547814.1"/>
    </source>
</evidence>
<reference evidence="9" key="2">
    <citation type="submission" date="2023-04" db="EMBL/GenBank/DDBJ databases">
        <title>Paracnuella aquatica gen. nov., sp. nov., a member of the family Chitinophagaceae isolated from a hot spring.</title>
        <authorList>
            <person name="Wang C."/>
        </authorList>
    </citation>
    <scope>NUCLEOTIDE SEQUENCE</scope>
    <source>
        <strain evidence="9">LB-8</strain>
    </source>
</reference>
<evidence type="ECO:0000259" key="8">
    <source>
        <dbReference type="PROSITE" id="PS50109"/>
    </source>
</evidence>
<feature type="transmembrane region" description="Helical" evidence="7">
    <location>
        <begin position="12"/>
        <end position="32"/>
    </location>
</feature>
<dbReference type="AlphaFoldDB" id="A0A9X2XNB5"/>
<accession>A0A9X2XNB5</accession>
<gene>
    <name evidence="9" type="ORF">OCK74_01750</name>
</gene>
<dbReference type="InterPro" id="IPR050351">
    <property type="entry name" value="BphY/WalK/GraS-like"/>
</dbReference>
<dbReference type="InterPro" id="IPR005467">
    <property type="entry name" value="His_kinase_dom"/>
</dbReference>
<keyword evidence="7" id="KW-0812">Transmembrane</keyword>
<dbReference type="PANTHER" id="PTHR45453:SF1">
    <property type="entry name" value="PHOSPHATE REGULON SENSOR PROTEIN PHOR"/>
    <property type="match status" value="1"/>
</dbReference>
<dbReference type="InterPro" id="IPR036097">
    <property type="entry name" value="HisK_dim/P_sf"/>
</dbReference>
<dbReference type="EMBL" id="JAOTIF010000001">
    <property type="protein sequence ID" value="MCU7547814.1"/>
    <property type="molecule type" value="Genomic_DNA"/>
</dbReference>
<dbReference type="Pfam" id="PF02518">
    <property type="entry name" value="HATPase_c"/>
    <property type="match status" value="1"/>
</dbReference>
<keyword evidence="9" id="KW-0547">Nucleotide-binding</keyword>
<feature type="transmembrane region" description="Helical" evidence="7">
    <location>
        <begin position="81"/>
        <end position="99"/>
    </location>
</feature>
<dbReference type="Pfam" id="PF00512">
    <property type="entry name" value="HisKA"/>
    <property type="match status" value="1"/>
</dbReference>
<keyword evidence="9" id="KW-0067">ATP-binding</keyword>
<evidence type="ECO:0000256" key="6">
    <source>
        <dbReference type="ARBA" id="ARBA00023012"/>
    </source>
</evidence>
<evidence type="ECO:0000256" key="1">
    <source>
        <dbReference type="ARBA" id="ARBA00000085"/>
    </source>
</evidence>
<keyword evidence="5" id="KW-0418">Kinase</keyword>
<dbReference type="PRINTS" id="PR00344">
    <property type="entry name" value="BCTRLSENSOR"/>
</dbReference>
<dbReference type="CDD" id="cd00075">
    <property type="entry name" value="HATPase"/>
    <property type="match status" value="1"/>
</dbReference>
<dbReference type="InterPro" id="IPR004358">
    <property type="entry name" value="Sig_transdc_His_kin-like_C"/>
</dbReference>
<dbReference type="GO" id="GO:0005524">
    <property type="term" value="F:ATP binding"/>
    <property type="evidence" value="ECO:0007669"/>
    <property type="project" value="UniProtKB-KW"/>
</dbReference>
<keyword evidence="7" id="KW-1133">Transmembrane helix</keyword>
<name>A0A9X2XNB5_9BACT</name>
<dbReference type="SMART" id="SM00387">
    <property type="entry name" value="HATPase_c"/>
    <property type="match status" value="1"/>
</dbReference>
<dbReference type="RefSeq" id="WP_279295259.1">
    <property type="nucleotide sequence ID" value="NZ_JAOTIF010000001.1"/>
</dbReference>
<dbReference type="Proteomes" id="UP001155483">
    <property type="component" value="Unassembled WGS sequence"/>
</dbReference>
<evidence type="ECO:0000256" key="7">
    <source>
        <dbReference type="SAM" id="Phobius"/>
    </source>
</evidence>
<comment type="catalytic activity">
    <reaction evidence="1">
        <text>ATP + protein L-histidine = ADP + protein N-phospho-L-histidine.</text>
        <dbReference type="EC" id="2.7.13.3"/>
    </reaction>
</comment>
<dbReference type="GO" id="GO:0016036">
    <property type="term" value="P:cellular response to phosphate starvation"/>
    <property type="evidence" value="ECO:0007669"/>
    <property type="project" value="TreeGrafter"/>
</dbReference>
<evidence type="ECO:0000313" key="10">
    <source>
        <dbReference type="Proteomes" id="UP001155483"/>
    </source>
</evidence>
<keyword evidence="4" id="KW-0808">Transferase</keyword>
<reference evidence="9" key="1">
    <citation type="submission" date="2022-09" db="EMBL/GenBank/DDBJ databases">
        <authorList>
            <person name="Yuan C."/>
            <person name="Ke Z."/>
        </authorList>
    </citation>
    <scope>NUCLEOTIDE SEQUENCE</scope>
    <source>
        <strain evidence="9">LB-8</strain>
    </source>
</reference>
<dbReference type="InterPro" id="IPR003661">
    <property type="entry name" value="HisK_dim/P_dom"/>
</dbReference>
<feature type="domain" description="Histidine kinase" evidence="8">
    <location>
        <begin position="115"/>
        <end position="328"/>
    </location>
</feature>
<keyword evidence="3" id="KW-0597">Phosphoprotein</keyword>
<dbReference type="SUPFAM" id="SSF55874">
    <property type="entry name" value="ATPase domain of HSP90 chaperone/DNA topoisomerase II/histidine kinase"/>
    <property type="match status" value="1"/>
</dbReference>
<dbReference type="Gene3D" id="1.10.287.130">
    <property type="match status" value="1"/>
</dbReference>
<dbReference type="EC" id="2.7.13.3" evidence="2"/>
<dbReference type="GO" id="GO:0004721">
    <property type="term" value="F:phosphoprotein phosphatase activity"/>
    <property type="evidence" value="ECO:0007669"/>
    <property type="project" value="TreeGrafter"/>
</dbReference>
<keyword evidence="10" id="KW-1185">Reference proteome</keyword>
<dbReference type="GO" id="GO:0000155">
    <property type="term" value="F:phosphorelay sensor kinase activity"/>
    <property type="evidence" value="ECO:0007669"/>
    <property type="project" value="InterPro"/>
</dbReference>
<dbReference type="Gene3D" id="3.30.565.10">
    <property type="entry name" value="Histidine kinase-like ATPase, C-terminal domain"/>
    <property type="match status" value="1"/>
</dbReference>
<dbReference type="CDD" id="cd00082">
    <property type="entry name" value="HisKA"/>
    <property type="match status" value="1"/>
</dbReference>
<proteinExistence type="predicted"/>
<evidence type="ECO:0000256" key="3">
    <source>
        <dbReference type="ARBA" id="ARBA00022553"/>
    </source>
</evidence>
<dbReference type="SMART" id="SM00388">
    <property type="entry name" value="HisKA"/>
    <property type="match status" value="1"/>
</dbReference>
<dbReference type="PROSITE" id="PS50109">
    <property type="entry name" value="HIS_KIN"/>
    <property type="match status" value="1"/>
</dbReference>
<sequence length="328" mass="38438">MADESRRKLRRATIIYWVLLLYIVVALAWWFLVLETQNHQIYQLKMDKIEHMRSDPVSFNKERLSIEDHRKRNTIRHIGEGTTFLLFIILGAVFIFRSVRRHFRLQQQQQNFVMAITHELKTPIAVARLNLETMQKHQLDEARRSKLMKTTLQETLRLDMLINNILLSSQLEGHSYHISKEELDFSRLAADVVHQFSSRYPDRHIKEEVESDVTLYGDPLLLKLLISNLLENANKYSPREKPVSFQLTRKDKEILLQVADEGPGIEDVEKKNIFKKFYRIGNEQTRNAKGTGLGLYLCKIIAHDHKAFFTVTNNKPLGSIFTVHFDAK</sequence>
<evidence type="ECO:0000256" key="2">
    <source>
        <dbReference type="ARBA" id="ARBA00012438"/>
    </source>
</evidence>
<dbReference type="GO" id="GO:0005886">
    <property type="term" value="C:plasma membrane"/>
    <property type="evidence" value="ECO:0007669"/>
    <property type="project" value="TreeGrafter"/>
</dbReference>
<evidence type="ECO:0000256" key="4">
    <source>
        <dbReference type="ARBA" id="ARBA00022679"/>
    </source>
</evidence>
<dbReference type="InterPro" id="IPR003594">
    <property type="entry name" value="HATPase_dom"/>
</dbReference>
<keyword evidence="7" id="KW-0472">Membrane</keyword>
<evidence type="ECO:0000256" key="5">
    <source>
        <dbReference type="ARBA" id="ARBA00022777"/>
    </source>
</evidence>
<comment type="caution">
    <text evidence="9">The sequence shown here is derived from an EMBL/GenBank/DDBJ whole genome shotgun (WGS) entry which is preliminary data.</text>
</comment>
<dbReference type="PANTHER" id="PTHR45453">
    <property type="entry name" value="PHOSPHATE REGULON SENSOR PROTEIN PHOR"/>
    <property type="match status" value="1"/>
</dbReference>
<dbReference type="InterPro" id="IPR036890">
    <property type="entry name" value="HATPase_C_sf"/>
</dbReference>
<dbReference type="SUPFAM" id="SSF47384">
    <property type="entry name" value="Homodimeric domain of signal transducing histidine kinase"/>
    <property type="match status" value="1"/>
</dbReference>
<protein>
    <recommendedName>
        <fullName evidence="2">histidine kinase</fullName>
        <ecNumber evidence="2">2.7.13.3</ecNumber>
    </recommendedName>
</protein>
<organism evidence="9 10">
    <name type="scientific">Paraflavisolibacter caeni</name>
    <dbReference type="NCBI Taxonomy" id="2982496"/>
    <lineage>
        <taxon>Bacteria</taxon>
        <taxon>Pseudomonadati</taxon>
        <taxon>Bacteroidota</taxon>
        <taxon>Chitinophagia</taxon>
        <taxon>Chitinophagales</taxon>
        <taxon>Chitinophagaceae</taxon>
        <taxon>Paraflavisolibacter</taxon>
    </lineage>
</organism>